<feature type="domain" description="Succinylglutamate desuccinylase/Aspartoacylase catalytic" evidence="5">
    <location>
        <begin position="36"/>
        <end position="175"/>
    </location>
</feature>
<dbReference type="GO" id="GO:0016788">
    <property type="term" value="F:hydrolase activity, acting on ester bonds"/>
    <property type="evidence" value="ECO:0007669"/>
    <property type="project" value="InterPro"/>
</dbReference>
<reference evidence="6 7" key="1">
    <citation type="submission" date="2020-07" db="EMBL/GenBank/DDBJ databases">
        <authorList>
            <person name="Maaloum M."/>
        </authorList>
    </citation>
    <scope>NUCLEOTIDE SEQUENCE [LARGE SCALE GENOMIC DNA]</scope>
    <source>
        <strain evidence="6 7">GCS-AN-3</strain>
    </source>
</reference>
<protein>
    <submittedName>
        <fullName evidence="6">Succinylglutamate desuccinylase/aspartoacylase family protein</fullName>
    </submittedName>
</protein>
<accession>A0A853ISS9</accession>
<evidence type="ECO:0000256" key="2">
    <source>
        <dbReference type="ARBA" id="ARBA00022723"/>
    </source>
</evidence>
<evidence type="ECO:0000313" key="6">
    <source>
        <dbReference type="EMBL" id="NZA00684.1"/>
    </source>
</evidence>
<dbReference type="RefSeq" id="WP_180549238.1">
    <property type="nucleotide sequence ID" value="NZ_JACCKX010000001.1"/>
</dbReference>
<sequence>MNHAAPVLEVLPRDLSAYRVGNTGIPFVHRFDSGRPGPHVLINALTHGNEICGMVAATHLLDTGVRPKIGTLIVSLAHVEAYEAFRHDEPFANRQLVHNLNRIWSDEWLDGPEHSPELRRARELRPVVAAADHILDIHSTSQAVAPFWVYPGFERNARAALAIGALDRVTTHLVMPAGLGSGTPLIQHGRHGRADGGAGVALVAECGQHFLQASADLATAVTLDFLAYFGLVDAPSHAAAPAARQRRFQLLQTCMVRTPDFRFVRPLVGFETFALGELIANDGDAGEIRAPCDDCTVLMPTRQPIVGREAVYLTRPILANG</sequence>
<dbReference type="SUPFAM" id="SSF53187">
    <property type="entry name" value="Zn-dependent exopeptidases"/>
    <property type="match status" value="1"/>
</dbReference>
<dbReference type="AlphaFoldDB" id="A0A853ISS9"/>
<gene>
    <name evidence="6" type="ORF">H0I39_00820</name>
</gene>
<comment type="cofactor">
    <cofactor evidence="1">
        <name>Zn(2+)</name>
        <dbReference type="ChEBI" id="CHEBI:29105"/>
    </cofactor>
</comment>
<dbReference type="GO" id="GO:0005829">
    <property type="term" value="C:cytosol"/>
    <property type="evidence" value="ECO:0007669"/>
    <property type="project" value="TreeGrafter"/>
</dbReference>
<organism evidence="6 7">
    <name type="scientific">Ottowia beijingensis</name>
    <dbReference type="NCBI Taxonomy" id="1207057"/>
    <lineage>
        <taxon>Bacteria</taxon>
        <taxon>Pseudomonadati</taxon>
        <taxon>Pseudomonadota</taxon>
        <taxon>Betaproteobacteria</taxon>
        <taxon>Burkholderiales</taxon>
        <taxon>Comamonadaceae</taxon>
        <taxon>Ottowia</taxon>
    </lineage>
</organism>
<comment type="caution">
    <text evidence="6">The sequence shown here is derived from an EMBL/GenBank/DDBJ whole genome shotgun (WGS) entry which is preliminary data.</text>
</comment>
<keyword evidence="2" id="KW-0479">Metal-binding</keyword>
<keyword evidence="4" id="KW-0862">Zinc</keyword>
<dbReference type="GO" id="GO:0046872">
    <property type="term" value="F:metal ion binding"/>
    <property type="evidence" value="ECO:0007669"/>
    <property type="project" value="UniProtKB-KW"/>
</dbReference>
<dbReference type="PANTHER" id="PTHR15162">
    <property type="entry name" value="ASPARTOACYLASE"/>
    <property type="match status" value="1"/>
</dbReference>
<dbReference type="EMBL" id="JACCKX010000001">
    <property type="protein sequence ID" value="NZA00684.1"/>
    <property type="molecule type" value="Genomic_DNA"/>
</dbReference>
<proteinExistence type="predicted"/>
<name>A0A853ISS9_9BURK</name>
<evidence type="ECO:0000259" key="5">
    <source>
        <dbReference type="Pfam" id="PF24827"/>
    </source>
</evidence>
<dbReference type="Gene3D" id="3.40.630.10">
    <property type="entry name" value="Zn peptidases"/>
    <property type="match status" value="1"/>
</dbReference>
<keyword evidence="7" id="KW-1185">Reference proteome</keyword>
<evidence type="ECO:0000256" key="4">
    <source>
        <dbReference type="ARBA" id="ARBA00022833"/>
    </source>
</evidence>
<dbReference type="InterPro" id="IPR055438">
    <property type="entry name" value="AstE_AspA_cat"/>
</dbReference>
<dbReference type="Pfam" id="PF24827">
    <property type="entry name" value="AstE_AspA_cat"/>
    <property type="match status" value="1"/>
</dbReference>
<dbReference type="Proteomes" id="UP000589716">
    <property type="component" value="Unassembled WGS sequence"/>
</dbReference>
<evidence type="ECO:0000313" key="7">
    <source>
        <dbReference type="Proteomes" id="UP000589716"/>
    </source>
</evidence>
<evidence type="ECO:0000256" key="3">
    <source>
        <dbReference type="ARBA" id="ARBA00022801"/>
    </source>
</evidence>
<keyword evidence="3" id="KW-0378">Hydrolase</keyword>
<evidence type="ECO:0000256" key="1">
    <source>
        <dbReference type="ARBA" id="ARBA00001947"/>
    </source>
</evidence>
<dbReference type="InterPro" id="IPR050178">
    <property type="entry name" value="AspA/AstE_fam"/>
</dbReference>
<dbReference type="PANTHER" id="PTHR15162:SF7">
    <property type="entry name" value="SUCCINYLGLUTAMATE DESUCCINYLASE"/>
    <property type="match status" value="1"/>
</dbReference>